<dbReference type="EMBL" id="KN042436">
    <property type="protein sequence ID" value="KFH61865.1"/>
    <property type="molecule type" value="Genomic_DNA"/>
</dbReference>
<dbReference type="PROSITE" id="PS51767">
    <property type="entry name" value="PEPTIDASE_A1"/>
    <property type="match status" value="1"/>
</dbReference>
<dbReference type="InterPro" id="IPR033121">
    <property type="entry name" value="PEPTIDASE_A1"/>
</dbReference>
<keyword evidence="8" id="KW-1185">Reference proteome</keyword>
<evidence type="ECO:0000313" key="7">
    <source>
        <dbReference type="EMBL" id="KFH61865.1"/>
    </source>
</evidence>
<dbReference type="PANTHER" id="PTHR47966">
    <property type="entry name" value="BETA-SITE APP-CLEAVING ENZYME, ISOFORM A-RELATED"/>
    <property type="match status" value="1"/>
</dbReference>
<proteinExistence type="inferred from homology"/>
<dbReference type="PROSITE" id="PS00141">
    <property type="entry name" value="ASP_PROTEASE"/>
    <property type="match status" value="2"/>
</dbReference>
<keyword evidence="4" id="KW-0645">Protease</keyword>
<dbReference type="InterPro" id="IPR021109">
    <property type="entry name" value="Peptidase_aspartic_dom_sf"/>
</dbReference>
<organism evidence="7 8">
    <name type="scientific">Podila verticillata NRRL 6337</name>
    <dbReference type="NCBI Taxonomy" id="1069443"/>
    <lineage>
        <taxon>Eukaryota</taxon>
        <taxon>Fungi</taxon>
        <taxon>Fungi incertae sedis</taxon>
        <taxon>Mucoromycota</taxon>
        <taxon>Mortierellomycotina</taxon>
        <taxon>Mortierellomycetes</taxon>
        <taxon>Mortierellales</taxon>
        <taxon>Mortierellaceae</taxon>
        <taxon>Podila</taxon>
    </lineage>
</organism>
<dbReference type="InterPro" id="IPR001969">
    <property type="entry name" value="Aspartic_peptidase_AS"/>
</dbReference>
<sequence>MKLALAAVIALLTLESVQAQNIPYPADNRAVTYIASVGIGSPPTYYDLIIDTGSSNTWIGANKAYVRTSTSQKTADSVSENNIRVEYGSGSFDGAEYIDKVTLASNLVLSEQSIGVASTSKGFNDVDGILGLGPTNLTLGTLSPDTNSAVPTVVDNLFAQRTIGADVFGVSFEPITNSSGTQVNGEISFGGTDSSKFTGNITYTPITTTSPASDYWGIDASLTYGSDAILSTTAGIVDSGTTLLLLATDAFNKFQSATGGVHDEATGLLSLNSTQFDNMKSLFVNINGVPFELTPNALIWPRILNTAIGGTAGNIYLIVRDNGANRGSGLDFILGQVFMERFYTVFDNGNKQVGFATTTFTTATTN</sequence>
<dbReference type="SUPFAM" id="SSF50630">
    <property type="entry name" value="Acid proteases"/>
    <property type="match status" value="1"/>
</dbReference>
<dbReference type="GO" id="GO:0004190">
    <property type="term" value="F:aspartic-type endopeptidase activity"/>
    <property type="evidence" value="ECO:0007669"/>
    <property type="project" value="UniProtKB-KW"/>
</dbReference>
<evidence type="ECO:0000256" key="1">
    <source>
        <dbReference type="ARBA" id="ARBA00007447"/>
    </source>
</evidence>
<evidence type="ECO:0000256" key="5">
    <source>
        <dbReference type="SAM" id="SignalP"/>
    </source>
</evidence>
<dbReference type="GO" id="GO:0006508">
    <property type="term" value="P:proteolysis"/>
    <property type="evidence" value="ECO:0007669"/>
    <property type="project" value="UniProtKB-KW"/>
</dbReference>
<dbReference type="OrthoDB" id="660550at2759"/>
<feature type="chain" id="PRO_5001815740" description="Peptidase A1 domain-containing protein" evidence="5">
    <location>
        <begin position="20"/>
        <end position="366"/>
    </location>
</feature>
<dbReference type="AlphaFoldDB" id="A0A086TIT8"/>
<dbReference type="CDD" id="cd05471">
    <property type="entry name" value="pepsin_like"/>
    <property type="match status" value="1"/>
</dbReference>
<dbReference type="PRINTS" id="PR00792">
    <property type="entry name" value="PEPSIN"/>
</dbReference>
<evidence type="ECO:0000256" key="2">
    <source>
        <dbReference type="ARBA" id="ARBA00022750"/>
    </source>
</evidence>
<dbReference type="Proteomes" id="UP000243308">
    <property type="component" value="Unassembled WGS sequence"/>
</dbReference>
<comment type="similarity">
    <text evidence="1 4">Belongs to the peptidase A1 family.</text>
</comment>
<accession>A0A086TIT8</accession>
<reference evidence="7 8" key="1">
    <citation type="submission" date="2011-02" db="EMBL/GenBank/DDBJ databases">
        <title>The Genome Sequence of Mortierella verticillata NRRL 6337.</title>
        <authorList>
            <consortium name="The Broad Institute Genome Sequencing Platform"/>
            <person name="Russ C."/>
            <person name="Cuomo C."/>
            <person name="Burger G."/>
            <person name="Gray M.W."/>
            <person name="Holland P.W.H."/>
            <person name="King N."/>
            <person name="Lang F.B.F."/>
            <person name="Roger A.J."/>
            <person name="Ruiz-Trillo I."/>
            <person name="Young S.K."/>
            <person name="Zeng Q."/>
            <person name="Gargeya S."/>
            <person name="Alvarado L."/>
            <person name="Berlin A."/>
            <person name="Chapman S.B."/>
            <person name="Chen Z."/>
            <person name="Freedman E."/>
            <person name="Gellesch M."/>
            <person name="Goldberg J."/>
            <person name="Griggs A."/>
            <person name="Gujja S."/>
            <person name="Heilman E."/>
            <person name="Heiman D."/>
            <person name="Howarth C."/>
            <person name="Mehta T."/>
            <person name="Neiman D."/>
            <person name="Pearson M."/>
            <person name="Roberts A."/>
            <person name="Saif S."/>
            <person name="Shea T."/>
            <person name="Shenoy N."/>
            <person name="Sisk P."/>
            <person name="Stolte C."/>
            <person name="Sykes S."/>
            <person name="White J."/>
            <person name="Yandava C."/>
            <person name="Haas B."/>
            <person name="Nusbaum C."/>
            <person name="Birren B."/>
        </authorList>
    </citation>
    <scope>NUCLEOTIDE SEQUENCE [LARGE SCALE GENOMIC DNA]</scope>
    <source>
        <strain evidence="7 8">NRRL 6337</strain>
    </source>
</reference>
<feature type="active site" evidence="3">
    <location>
        <position position="238"/>
    </location>
</feature>
<feature type="signal peptide" evidence="5">
    <location>
        <begin position="1"/>
        <end position="19"/>
    </location>
</feature>
<gene>
    <name evidence="7" type="ORF">MVEG_12294</name>
</gene>
<keyword evidence="4" id="KW-0378">Hydrolase</keyword>
<evidence type="ECO:0000256" key="4">
    <source>
        <dbReference type="RuleBase" id="RU000454"/>
    </source>
</evidence>
<name>A0A086TIT8_9FUNG</name>
<dbReference type="Pfam" id="PF00026">
    <property type="entry name" value="Asp"/>
    <property type="match status" value="1"/>
</dbReference>
<keyword evidence="5" id="KW-0732">Signal</keyword>
<evidence type="ECO:0000259" key="6">
    <source>
        <dbReference type="PROSITE" id="PS51767"/>
    </source>
</evidence>
<evidence type="ECO:0000313" key="8">
    <source>
        <dbReference type="Proteomes" id="UP000243308"/>
    </source>
</evidence>
<dbReference type="InterPro" id="IPR001461">
    <property type="entry name" value="Aspartic_peptidase_A1"/>
</dbReference>
<feature type="active site" evidence="3">
    <location>
        <position position="51"/>
    </location>
</feature>
<feature type="domain" description="Peptidase A1" evidence="6">
    <location>
        <begin position="33"/>
        <end position="356"/>
    </location>
</feature>
<protein>
    <recommendedName>
        <fullName evidence="6">Peptidase A1 domain-containing protein</fullName>
    </recommendedName>
</protein>
<dbReference type="Gene3D" id="2.40.70.10">
    <property type="entry name" value="Acid Proteases"/>
    <property type="match status" value="2"/>
</dbReference>
<keyword evidence="2 4" id="KW-0064">Aspartyl protease</keyword>
<dbReference type="InterPro" id="IPR034164">
    <property type="entry name" value="Pepsin-like_dom"/>
</dbReference>
<dbReference type="PANTHER" id="PTHR47966:SF51">
    <property type="entry name" value="BETA-SITE APP-CLEAVING ENZYME, ISOFORM A-RELATED"/>
    <property type="match status" value="1"/>
</dbReference>
<evidence type="ECO:0000256" key="3">
    <source>
        <dbReference type="PIRSR" id="PIRSR601461-1"/>
    </source>
</evidence>